<name>A0A1H4SQM8_9BRAD</name>
<dbReference type="EMBL" id="FNTH01000001">
    <property type="protein sequence ID" value="SEC46308.1"/>
    <property type="molecule type" value="Genomic_DNA"/>
</dbReference>
<proteinExistence type="predicted"/>
<dbReference type="OrthoDB" id="7357874at2"/>
<reference evidence="1 2" key="1">
    <citation type="submission" date="2016-10" db="EMBL/GenBank/DDBJ databases">
        <authorList>
            <person name="de Groot N.N."/>
        </authorList>
    </citation>
    <scope>NUCLEOTIDE SEQUENCE [LARGE SCALE GENOMIC DNA]</scope>
    <source>
        <strain evidence="1 2">MT12</strain>
    </source>
</reference>
<evidence type="ECO:0000313" key="2">
    <source>
        <dbReference type="Proteomes" id="UP000198992"/>
    </source>
</evidence>
<dbReference type="Proteomes" id="UP000198992">
    <property type="component" value="Unassembled WGS sequence"/>
</dbReference>
<dbReference type="InterPro" id="IPR027417">
    <property type="entry name" value="P-loop_NTPase"/>
</dbReference>
<organism evidence="1 2">
    <name type="scientific">Bradyrhizobium erythrophlei</name>
    <dbReference type="NCBI Taxonomy" id="1437360"/>
    <lineage>
        <taxon>Bacteria</taxon>
        <taxon>Pseudomonadati</taxon>
        <taxon>Pseudomonadota</taxon>
        <taxon>Alphaproteobacteria</taxon>
        <taxon>Hyphomicrobiales</taxon>
        <taxon>Nitrobacteraceae</taxon>
        <taxon>Bradyrhizobium</taxon>
    </lineage>
</organism>
<evidence type="ECO:0000313" key="1">
    <source>
        <dbReference type="EMBL" id="SEC46308.1"/>
    </source>
</evidence>
<gene>
    <name evidence="1" type="ORF">SAMN05444164_1900</name>
</gene>
<dbReference type="AlphaFoldDB" id="A0A1H4SQM8"/>
<sequence>MITMEDLRRKLAHPRPGGAILFLGAGFSDGATNSRDLPVPLAKDFAAELSQAIGENSSVPLTILSEIYQEQNGDPLALVKLIKSTFSIKSITEQQRKVLNYPWKRIYTTNYDDVAEHVAAPNGTRPRSFSRASIPLTFEGDDRHIVHINGYVGAIDSETTIDDFALTFTSYIDSNLFASGWAATLRQDFLLSDLIVFAGYSLYDTDISRILGENPNLKEKTVAIQWKGLSNADERFLKHFGSVLKVGNEGLAEVISEVLTNGISATNVLGPENFEEVLLPAMPVAETITDRDVAALLIRGVYDRKLFWSSKLSPSREYVVNRAIAPNIVAALKNEGSSVVIHAQTGNGKTLVLEQIIFQLLSAGLRVFTFARRSDVFAFDIEFFSKLTDYVIVVEELIDNDDLLAPLFSQLSRARIVLTARSSAFEIKLTELRHVVPKSTVEFDVNKILEVDVAALIRILNSGAYWSNFPKAKTSSDKEKIIARDCRHEMQSVMLGVVGSVSADEKIRAYFGRGTNEGQPAIVLALIMNAIEMRPTYEFLSELLGFDVFKINSMIKDSYVREFFALSGIEVLARSPILARYVLKNIVSDLVIFDVLKRALATSSERFRRAERYRTFNSKVMQFSNIDSLIGVTKNKYLKIADFYDQVGNLGYKDFSPYYWLQYAIAASSFGDYTAANRYFMEAMKILDRRSDFYRYKIENSYAQFLIESRSKTNLWSDFFESFQKSSQLAMQQTYMKSTGNHPFKVVMLFPEFVEMRVIAFSKKQKEMTRAILIEWTKRIEELKAVRPSRMLTTARKSIFDCLEILDENDK</sequence>
<dbReference type="SUPFAM" id="SSF52540">
    <property type="entry name" value="P-loop containing nucleoside triphosphate hydrolases"/>
    <property type="match status" value="1"/>
</dbReference>
<accession>A0A1H4SQM8</accession>
<dbReference type="Pfam" id="PF13289">
    <property type="entry name" value="SIR2_2"/>
    <property type="match status" value="1"/>
</dbReference>
<protein>
    <submittedName>
        <fullName evidence="1">SIR2-like domain-containing protein</fullName>
    </submittedName>
</protein>